<evidence type="ECO:0000256" key="2">
    <source>
        <dbReference type="SAM" id="SignalP"/>
    </source>
</evidence>
<dbReference type="EMBL" id="QLNI01000070">
    <property type="protein sequence ID" value="RAM00040.1"/>
    <property type="molecule type" value="Genomic_DNA"/>
</dbReference>
<dbReference type="Proteomes" id="UP000293902">
    <property type="component" value="Chromosome"/>
</dbReference>
<dbReference type="AlphaFoldDB" id="A0A328F8R7"/>
<organism evidence="4 5">
    <name type="scientific">Desulfobacter hydrogenophilus</name>
    <dbReference type="NCBI Taxonomy" id="2291"/>
    <lineage>
        <taxon>Bacteria</taxon>
        <taxon>Pseudomonadati</taxon>
        <taxon>Thermodesulfobacteriota</taxon>
        <taxon>Desulfobacteria</taxon>
        <taxon>Desulfobacterales</taxon>
        <taxon>Desulfobacteraceae</taxon>
        <taxon>Desulfobacter</taxon>
    </lineage>
</organism>
<dbReference type="SUPFAM" id="SSF160387">
    <property type="entry name" value="NosL/MerB-like"/>
    <property type="match status" value="2"/>
</dbReference>
<dbReference type="PANTHER" id="PTHR41247:SF1">
    <property type="entry name" value="HTH-TYPE TRANSCRIPTIONAL REPRESSOR YCNK"/>
    <property type="match status" value="1"/>
</dbReference>
<dbReference type="PROSITE" id="PS51318">
    <property type="entry name" value="TAT"/>
    <property type="match status" value="1"/>
</dbReference>
<evidence type="ECO:0000313" key="5">
    <source>
        <dbReference type="Proteomes" id="UP000248798"/>
    </source>
</evidence>
<dbReference type="InterPro" id="IPR008719">
    <property type="entry name" value="N2O_reductase_NosL"/>
</dbReference>
<keyword evidence="6" id="KW-1185">Reference proteome</keyword>
<dbReference type="Proteomes" id="UP000248798">
    <property type="component" value="Unassembled WGS sequence"/>
</dbReference>
<keyword evidence="2" id="KW-0732">Signal</keyword>
<keyword evidence="1" id="KW-0408">Iron</keyword>
<evidence type="ECO:0000256" key="1">
    <source>
        <dbReference type="ARBA" id="ARBA00023014"/>
    </source>
</evidence>
<dbReference type="PANTHER" id="PTHR41247">
    <property type="entry name" value="HTH-TYPE TRANSCRIPTIONAL REPRESSOR YCNK"/>
    <property type="match status" value="1"/>
</dbReference>
<reference evidence="3 6" key="2">
    <citation type="submission" date="2019-02" db="EMBL/GenBank/DDBJ databases">
        <title>Complete genome sequence of Desulfobacter hydrogenophilus AcRS1.</title>
        <authorList>
            <person name="Marietou A."/>
            <person name="Lund M.B."/>
            <person name="Marshall I.P.G."/>
            <person name="Schreiber L."/>
            <person name="Jorgensen B."/>
        </authorList>
    </citation>
    <scope>NUCLEOTIDE SEQUENCE [LARGE SCALE GENOMIC DNA]</scope>
    <source>
        <strain evidence="3 6">AcRS1</strain>
    </source>
</reference>
<keyword evidence="1" id="KW-0411">Iron-sulfur</keyword>
<keyword evidence="1" id="KW-0479">Metal-binding</keyword>
<dbReference type="EMBL" id="CP036313">
    <property type="protein sequence ID" value="QBH11514.1"/>
    <property type="molecule type" value="Genomic_DNA"/>
</dbReference>
<evidence type="ECO:0000313" key="3">
    <source>
        <dbReference type="EMBL" id="QBH11514.1"/>
    </source>
</evidence>
<dbReference type="OrthoDB" id="982633at2"/>
<dbReference type="Gene3D" id="3.30.70.2050">
    <property type="match status" value="2"/>
</dbReference>
<dbReference type="GO" id="GO:0051536">
    <property type="term" value="F:iron-sulfur cluster binding"/>
    <property type="evidence" value="ECO:0007669"/>
    <property type="project" value="UniProtKB-KW"/>
</dbReference>
<name>A0A328F8R7_9BACT</name>
<proteinExistence type="predicted"/>
<sequence>MRSFKRRQFLKTLSLTPLSLSLFLPAAKAMDCNVLHPLMPPQTQFQGQCPVCGMVRPMWARTWIRFKPLQGVEQVCSFHCLADWIIKTGRNPTDIMLAVYHNPGKMIPADKAFVVLGSAAAGTMSPVSKIVFDDKTKAAEFAEHCGGEIVDFPGALAAAKSSVLKENTMVKARQLKKGKIVEPSETDRCPVCNMFPARYPYGKCQIQIKSGKTFHFCSTQCLFAFMGKQSLYVDTPVEPFLIWVVDRNSGMWTSGRTAFYVIGSSKVFGPMGYEAFPFNSIAEASAFAAENGGTAVGYGGVSVEKIVPEWRYPLKVFKTTE</sequence>
<dbReference type="InterPro" id="IPR006311">
    <property type="entry name" value="TAT_signal"/>
</dbReference>
<dbReference type="RefSeq" id="WP_111960398.1">
    <property type="nucleotide sequence ID" value="NZ_CP036313.1"/>
</dbReference>
<feature type="signal peptide" evidence="2">
    <location>
        <begin position="1"/>
        <end position="29"/>
    </location>
</feature>
<evidence type="ECO:0008006" key="7">
    <source>
        <dbReference type="Google" id="ProtNLM"/>
    </source>
</evidence>
<evidence type="ECO:0000313" key="6">
    <source>
        <dbReference type="Proteomes" id="UP000293902"/>
    </source>
</evidence>
<evidence type="ECO:0000313" key="4">
    <source>
        <dbReference type="EMBL" id="RAM00040.1"/>
    </source>
</evidence>
<accession>A0A328F8R7</accession>
<reference evidence="4 5" key="1">
    <citation type="submission" date="2018-06" db="EMBL/GenBank/DDBJ databases">
        <title>Complete Genome Sequence of Desulfobacter hydrogenophilus (DSM3380).</title>
        <authorList>
            <person name="Marietou A."/>
            <person name="Schreiber L."/>
            <person name="Marshall I."/>
            <person name="Jorgensen B."/>
        </authorList>
    </citation>
    <scope>NUCLEOTIDE SEQUENCE [LARGE SCALE GENOMIC DNA]</scope>
    <source>
        <strain evidence="4 5">DSM 3380</strain>
    </source>
</reference>
<gene>
    <name evidence="4" type="ORF">DO021_21195</name>
    <name evidence="3" type="ORF">EYB58_00410</name>
</gene>
<dbReference type="Pfam" id="PF05573">
    <property type="entry name" value="NosL"/>
    <property type="match status" value="2"/>
</dbReference>
<protein>
    <recommendedName>
        <fullName evidence="7">NosL family protein</fullName>
    </recommendedName>
</protein>
<feature type="chain" id="PRO_5030062867" description="NosL family protein" evidence="2">
    <location>
        <begin position="30"/>
        <end position="321"/>
    </location>
</feature>